<dbReference type="Gene3D" id="1.10.3210.10">
    <property type="entry name" value="Hypothetical protein af1432"/>
    <property type="match status" value="1"/>
</dbReference>
<evidence type="ECO:0000313" key="2">
    <source>
        <dbReference type="EMBL" id="RWX49319.1"/>
    </source>
</evidence>
<dbReference type="SMART" id="SM00471">
    <property type="entry name" value="HDc"/>
    <property type="match status" value="1"/>
</dbReference>
<accession>A0A3S3QNC1</accession>
<dbReference type="InterPro" id="IPR052194">
    <property type="entry name" value="MESH1"/>
</dbReference>
<comment type="caution">
    <text evidence="2">The sequence shown here is derived from an EMBL/GenBank/DDBJ whole genome shotgun (WGS) entry which is preliminary data.</text>
</comment>
<evidence type="ECO:0000259" key="1">
    <source>
        <dbReference type="SMART" id="SM00471"/>
    </source>
</evidence>
<dbReference type="PANTHER" id="PTHR46246">
    <property type="entry name" value="GUANOSINE-3',5'-BIS(DIPHOSPHATE) 3'-PYROPHOSPHOHYDROLASE MESH1"/>
    <property type="match status" value="1"/>
</dbReference>
<dbReference type="SUPFAM" id="SSF109604">
    <property type="entry name" value="HD-domain/PDEase-like"/>
    <property type="match status" value="1"/>
</dbReference>
<dbReference type="PANTHER" id="PTHR46246:SF1">
    <property type="entry name" value="GUANOSINE-3',5'-BIS(DIPHOSPHATE) 3'-PYROPHOSPHOHYDROLASE MESH1"/>
    <property type="match status" value="1"/>
</dbReference>
<organism evidence="2 3">
    <name type="scientific">Candidatus Electrothrix marina</name>
    <dbReference type="NCBI Taxonomy" id="1859130"/>
    <lineage>
        <taxon>Bacteria</taxon>
        <taxon>Pseudomonadati</taxon>
        <taxon>Thermodesulfobacteriota</taxon>
        <taxon>Desulfobulbia</taxon>
        <taxon>Desulfobulbales</taxon>
        <taxon>Desulfobulbaceae</taxon>
        <taxon>Candidatus Electrothrix</taxon>
    </lineage>
</organism>
<dbReference type="Proteomes" id="UP000286862">
    <property type="component" value="Unassembled WGS sequence"/>
</dbReference>
<dbReference type="Pfam" id="PF13328">
    <property type="entry name" value="HD_4"/>
    <property type="match status" value="1"/>
</dbReference>
<dbReference type="InterPro" id="IPR003607">
    <property type="entry name" value="HD/PDEase_dom"/>
</dbReference>
<sequence>MVNLVPRGSFCFCKGGTGAVQFKNFSNQMVVKKYGKMKIKAREFALKHHSEQKYGEHPYVVHLDAVANLVQQYGETAVVIAYLHDVVEDTNINIREIEKEFGALVADCVAVLTDEPGKDRKERKEKTYSKMALVCGETEIALLVKAADRLANMRACVAENKERLLALYKEEYPVFKKTVFRPGICDEIWAKLAELNTVKPLHASGVGIPGGVE</sequence>
<proteinExistence type="predicted"/>
<name>A0A3S3QNC1_9BACT</name>
<dbReference type="GO" id="GO:0008893">
    <property type="term" value="F:guanosine-3',5'-bis(diphosphate) 3'-diphosphatase activity"/>
    <property type="evidence" value="ECO:0007669"/>
    <property type="project" value="TreeGrafter"/>
</dbReference>
<protein>
    <submittedName>
        <fullName evidence="2">HD domain-containing protein</fullName>
    </submittedName>
</protein>
<dbReference type="EMBL" id="MTKQ01000008">
    <property type="protein sequence ID" value="RWX49319.1"/>
    <property type="molecule type" value="Genomic_DNA"/>
</dbReference>
<feature type="domain" description="HD/PDEase" evidence="1">
    <location>
        <begin position="55"/>
        <end position="162"/>
    </location>
</feature>
<dbReference type="CDD" id="cd00077">
    <property type="entry name" value="HDc"/>
    <property type="match status" value="1"/>
</dbReference>
<dbReference type="AlphaFoldDB" id="A0A3S3QNC1"/>
<gene>
    <name evidence="2" type="ORF">VT99_10083</name>
</gene>
<reference evidence="2 3" key="1">
    <citation type="submission" date="2017-01" db="EMBL/GenBank/DDBJ databases">
        <title>The cable genome- insights into the physiology and evolution of filamentous bacteria capable of sulfide oxidation via long distance electron transfer.</title>
        <authorList>
            <person name="Schreiber L."/>
            <person name="Bjerg J.T."/>
            <person name="Boggild A."/>
            <person name="Van De Vossenberg J."/>
            <person name="Meysman F."/>
            <person name="Nielsen L.P."/>
            <person name="Schramm A."/>
            <person name="Kjeldsen K.U."/>
        </authorList>
    </citation>
    <scope>NUCLEOTIDE SEQUENCE [LARGE SCALE GENOMIC DNA]</scope>
    <source>
        <strain evidence="2">A2</strain>
    </source>
</reference>
<evidence type="ECO:0000313" key="3">
    <source>
        <dbReference type="Proteomes" id="UP000286862"/>
    </source>
</evidence>